<protein>
    <submittedName>
        <fullName evidence="1">Uncharacterized protein</fullName>
    </submittedName>
</protein>
<comment type="caution">
    <text evidence="1">The sequence shown here is derived from an EMBL/GenBank/DDBJ whole genome shotgun (WGS) entry which is preliminary data.</text>
</comment>
<dbReference type="Proteomes" id="UP000829447">
    <property type="component" value="Linkage Group LG8"/>
</dbReference>
<organism evidence="1 2">
    <name type="scientific">Pangasianodon gigas</name>
    <name type="common">Mekong giant catfish</name>
    <name type="synonym">Pangasius gigas</name>
    <dbReference type="NCBI Taxonomy" id="30993"/>
    <lineage>
        <taxon>Eukaryota</taxon>
        <taxon>Metazoa</taxon>
        <taxon>Chordata</taxon>
        <taxon>Craniata</taxon>
        <taxon>Vertebrata</taxon>
        <taxon>Euteleostomi</taxon>
        <taxon>Actinopterygii</taxon>
        <taxon>Neopterygii</taxon>
        <taxon>Teleostei</taxon>
        <taxon>Ostariophysi</taxon>
        <taxon>Siluriformes</taxon>
        <taxon>Pangasiidae</taxon>
        <taxon>Pangasianodon</taxon>
    </lineage>
</organism>
<proteinExistence type="predicted"/>
<keyword evidence="2" id="KW-1185">Reference proteome</keyword>
<name>A0ACC5WQ55_PANGG</name>
<evidence type="ECO:0000313" key="2">
    <source>
        <dbReference type="Proteomes" id="UP000829447"/>
    </source>
</evidence>
<gene>
    <name evidence="1" type="ORF">PGIGA_G00244230</name>
</gene>
<evidence type="ECO:0000313" key="1">
    <source>
        <dbReference type="EMBL" id="MCI4380800.1"/>
    </source>
</evidence>
<reference evidence="1 2" key="1">
    <citation type="journal article" date="2022" name="bioRxiv">
        <title>An ancient truncated duplication of the anti-Mullerian hormone receptor type 2 gene is a potential conserved master sex determinant in the Pangasiidae catfish family.</title>
        <authorList>
            <person name="Wen M."/>
            <person name="Pan Q."/>
            <person name="Jouanno E."/>
            <person name="Montfort J."/>
            <person name="Zahm M."/>
            <person name="Cabau C."/>
            <person name="Klopp C."/>
            <person name="Iampietro C."/>
            <person name="Roques C."/>
            <person name="Bouchez O."/>
            <person name="Castinel A."/>
            <person name="Donnadieu C."/>
            <person name="Parrinello H."/>
            <person name="Poncet C."/>
            <person name="Belmonte E."/>
            <person name="Gautier V."/>
            <person name="Avarre J.-C."/>
            <person name="Dugue R."/>
            <person name="Gustiano R."/>
            <person name="Ha T.T.T."/>
            <person name="Campet M."/>
            <person name="Sriphairoj K."/>
            <person name="Ribolli J."/>
            <person name="de Almeida F.L."/>
            <person name="Desvignes T."/>
            <person name="Postlethwait J.H."/>
            <person name="Bucao C.F."/>
            <person name="Robinson-Rechavi M."/>
            <person name="Bobe J."/>
            <person name="Herpin A."/>
            <person name="Guiguen Y."/>
        </authorList>
    </citation>
    <scope>NUCLEOTIDE SEQUENCE [LARGE SCALE GENOMIC DNA]</scope>
    <source>
        <strain evidence="1">YG-Dec2019</strain>
    </source>
</reference>
<accession>A0ACC5WQ55</accession>
<dbReference type="EMBL" id="CM040461">
    <property type="protein sequence ID" value="MCI4380800.1"/>
    <property type="molecule type" value="Genomic_DNA"/>
</dbReference>
<sequence>MNTTSDSSNKPSECNRKRSASPRQQEDSPLSKQPKVDEEKDAESDSRERAENDALPLKHKNGACESSNAPELSENRVQNANGTENASGTERKDGDGDGESSEGQKARSDCATIVAAEALASLTGGGDQRAETPCSSRQALGEHTVSKQSRAELELSARAEDSCSVSALRGVGGEARVRARRADEEEEEEEDDDSLPGSSLTASSSDDDDDDDDDDQEREECAIVSVQMAPELRRSVALLAHVQMRLDALEKKGARLHRRLELRLGRQRRPHLEQRAAIAQSIPGFWLTAVSFLQSAPPGLSHFPTLFCYCQSCRVFQLLNHPHLSAQIDENDEDALSYMINLEIETFKNNKLGYRICFHFRRNPFFQNKVIVKELHLGLGGSPVSFSNPIVWHHGQSLTRNGEPRRNSRGVYESFFHWFDDHSSPGMDEIAQILKDDLYKDPLRYYLTPLWEPRENGSTSKPPQNSNGDECVIISDSDDDQELVSHDRQQEQEDQDDEDNEDEGRATGAGDSDQEGVESSTEERQEEEVDIEEVDEVCHSASSEVRELGQEEEEEDIEVNEDEEEEEN</sequence>